<dbReference type="Proteomes" id="UP001597101">
    <property type="component" value="Unassembled WGS sequence"/>
</dbReference>
<proteinExistence type="inferred from homology"/>
<evidence type="ECO:0000256" key="1">
    <source>
        <dbReference type="ARBA" id="ARBA00022723"/>
    </source>
</evidence>
<name>A0ABW3FFH0_9HYPH</name>
<dbReference type="Pfam" id="PF03884">
    <property type="entry name" value="YacG"/>
    <property type="match status" value="1"/>
</dbReference>
<evidence type="ECO:0000256" key="2">
    <source>
        <dbReference type="ARBA" id="ARBA00022833"/>
    </source>
</evidence>
<feature type="binding site" evidence="3">
    <location>
        <position position="36"/>
    </location>
    <ligand>
        <name>Zn(2+)</name>
        <dbReference type="ChEBI" id="CHEBI:29105"/>
    </ligand>
</feature>
<reference evidence="5" key="1">
    <citation type="journal article" date="2019" name="Int. J. Syst. Evol. Microbiol.">
        <title>The Global Catalogue of Microorganisms (GCM) 10K type strain sequencing project: providing services to taxonomists for standard genome sequencing and annotation.</title>
        <authorList>
            <consortium name="The Broad Institute Genomics Platform"/>
            <consortium name="The Broad Institute Genome Sequencing Center for Infectious Disease"/>
            <person name="Wu L."/>
            <person name="Ma J."/>
        </authorList>
    </citation>
    <scope>NUCLEOTIDE SEQUENCE [LARGE SCALE GENOMIC DNA]</scope>
    <source>
        <strain evidence="5">CCUG 60023</strain>
    </source>
</reference>
<organism evidence="4 5">
    <name type="scientific">Pseudahrensia aquimaris</name>
    <dbReference type="NCBI Taxonomy" id="744461"/>
    <lineage>
        <taxon>Bacteria</taxon>
        <taxon>Pseudomonadati</taxon>
        <taxon>Pseudomonadota</taxon>
        <taxon>Alphaproteobacteria</taxon>
        <taxon>Hyphomicrobiales</taxon>
        <taxon>Ahrensiaceae</taxon>
        <taxon>Pseudahrensia</taxon>
    </lineage>
</organism>
<sequence length="67" mass="7143">MTDSKKATAATVTPLRKAVPCPQCERPSQRGTYPFCSKRCADLDLGEWLSGGYTISGSGDEQSSDGE</sequence>
<accession>A0ABW3FFH0</accession>
<comment type="subunit">
    <text evidence="3">Interacts with GyrB.</text>
</comment>
<feature type="binding site" evidence="3">
    <location>
        <position position="21"/>
    </location>
    <ligand>
        <name>Zn(2+)</name>
        <dbReference type="ChEBI" id="CHEBI:29105"/>
    </ligand>
</feature>
<dbReference type="RefSeq" id="WP_377212047.1">
    <property type="nucleotide sequence ID" value="NZ_JBHTJV010000003.1"/>
</dbReference>
<dbReference type="PANTHER" id="PTHR36150:SF1">
    <property type="entry name" value="DNA GYRASE INHIBITOR YACG"/>
    <property type="match status" value="1"/>
</dbReference>
<feature type="binding site" evidence="3">
    <location>
        <position position="40"/>
    </location>
    <ligand>
        <name>Zn(2+)</name>
        <dbReference type="ChEBI" id="CHEBI:29105"/>
    </ligand>
</feature>
<dbReference type="InterPro" id="IPR005584">
    <property type="entry name" value="DNA_gyrase_inhibitor_YacG"/>
</dbReference>
<dbReference type="Gene3D" id="3.30.50.10">
    <property type="entry name" value="Erythroid Transcription Factor GATA-1, subunit A"/>
    <property type="match status" value="1"/>
</dbReference>
<gene>
    <name evidence="3 4" type="primary">yacG</name>
    <name evidence="4" type="ORF">ACFQ14_07355</name>
</gene>
<comment type="cofactor">
    <cofactor evidence="3">
        <name>Zn(2+)</name>
        <dbReference type="ChEBI" id="CHEBI:29105"/>
    </cofactor>
    <text evidence="3">Binds 1 zinc ion.</text>
</comment>
<evidence type="ECO:0000313" key="5">
    <source>
        <dbReference type="Proteomes" id="UP001597101"/>
    </source>
</evidence>
<comment type="caution">
    <text evidence="4">The sequence shown here is derived from an EMBL/GenBank/DDBJ whole genome shotgun (WGS) entry which is preliminary data.</text>
</comment>
<evidence type="ECO:0000256" key="3">
    <source>
        <dbReference type="HAMAP-Rule" id="MF_00649"/>
    </source>
</evidence>
<protein>
    <recommendedName>
        <fullName evidence="3">DNA gyrase inhibitor YacG</fullName>
    </recommendedName>
</protein>
<keyword evidence="5" id="KW-1185">Reference proteome</keyword>
<dbReference type="HAMAP" id="MF_00649">
    <property type="entry name" value="DNA_gyrase_inhibitor_YacG"/>
    <property type="match status" value="1"/>
</dbReference>
<dbReference type="EMBL" id="JBHTJV010000003">
    <property type="protein sequence ID" value="MFD0916218.1"/>
    <property type="molecule type" value="Genomic_DNA"/>
</dbReference>
<dbReference type="InterPro" id="IPR013088">
    <property type="entry name" value="Znf_NHR/GATA"/>
</dbReference>
<dbReference type="SUPFAM" id="SSF57716">
    <property type="entry name" value="Glucocorticoid receptor-like (DNA-binding domain)"/>
    <property type="match status" value="1"/>
</dbReference>
<dbReference type="PANTHER" id="PTHR36150">
    <property type="entry name" value="DNA GYRASE INHIBITOR YACG"/>
    <property type="match status" value="1"/>
</dbReference>
<evidence type="ECO:0000313" key="4">
    <source>
        <dbReference type="EMBL" id="MFD0916218.1"/>
    </source>
</evidence>
<keyword evidence="1 3" id="KW-0479">Metal-binding</keyword>
<comment type="function">
    <text evidence="3">Inhibits all the catalytic activities of DNA gyrase by preventing its interaction with DNA. Acts by binding directly to the C-terminal domain of GyrB, which probably disrupts DNA binding by the gyrase.</text>
</comment>
<keyword evidence="2 3" id="KW-0862">Zinc</keyword>
<feature type="binding site" evidence="3">
    <location>
        <position position="24"/>
    </location>
    <ligand>
        <name>Zn(2+)</name>
        <dbReference type="ChEBI" id="CHEBI:29105"/>
    </ligand>
</feature>
<comment type="similarity">
    <text evidence="3">Belongs to the DNA gyrase inhibitor YacG family.</text>
</comment>